<organism evidence="1">
    <name type="scientific">Siphoviridae sp. ctrok7</name>
    <dbReference type="NCBI Taxonomy" id="2826480"/>
    <lineage>
        <taxon>Viruses</taxon>
        <taxon>Duplodnaviria</taxon>
        <taxon>Heunggongvirae</taxon>
        <taxon>Uroviricota</taxon>
        <taxon>Caudoviricetes</taxon>
    </lineage>
</organism>
<protein>
    <submittedName>
        <fullName evidence="1">High potential iron-sulfur protein like</fullName>
    </submittedName>
</protein>
<sequence>MTESKLNPFDAELLVMIGDIAKSQPEVEEKPDRYEITVDTTEIQGNAIEALKQAVAGRLGKRLLVTHTLDAAVVFNVEYDPTEYPEQIRTRLVEPDATAETRYCRTLLEVDAIQVRRDNLDDLLRFTGGGTMTIPRTPNGRAVYSFPDGNGIFIDAPETYYIVREPDGRLTTRPEREFNREFEPKGVSVPKEPGDKGCGNCANFTNEDVNGNGYCEAFKCEQSCGVMPCQEYKPKNQ</sequence>
<proteinExistence type="predicted"/>
<accession>A0A8S5NFC5</accession>
<evidence type="ECO:0000313" key="1">
    <source>
        <dbReference type="EMBL" id="DAD92994.1"/>
    </source>
</evidence>
<name>A0A8S5NFC5_9CAUD</name>
<dbReference type="EMBL" id="BK015149">
    <property type="protein sequence ID" value="DAD92994.1"/>
    <property type="molecule type" value="Genomic_DNA"/>
</dbReference>
<reference evidence="1" key="1">
    <citation type="journal article" date="2021" name="Proc. Natl. Acad. Sci. U.S.A.">
        <title>A Catalog of Tens of Thousands of Viruses from Human Metagenomes Reveals Hidden Associations with Chronic Diseases.</title>
        <authorList>
            <person name="Tisza M.J."/>
            <person name="Buck C.B."/>
        </authorList>
    </citation>
    <scope>NUCLEOTIDE SEQUENCE</scope>
    <source>
        <strain evidence="1">Ctrok7</strain>
    </source>
</reference>